<comment type="PTM">
    <text evidence="32">Palmitoylation of the transmembrane protein and of Env polyprotein (prior to its proteolytic cleavage) is essential for their association with host cell membrane lipid rafts. Palmitoylation is therefore required for envelope trafficking to classical lipid rafts, but not for viral replication.</text>
</comment>
<keyword evidence="9 32" id="KW-1032">Host cell membrane</keyword>
<feature type="compositionally biased region" description="Basic and acidic residues" evidence="34">
    <location>
        <begin position="715"/>
        <end position="734"/>
    </location>
</feature>
<dbReference type="GO" id="GO:1903911">
    <property type="term" value="P:positive regulation of receptor clustering"/>
    <property type="evidence" value="ECO:0007669"/>
    <property type="project" value="UniProtKB-UniRule"/>
</dbReference>
<name>B3UML0_HV1</name>
<dbReference type="GO" id="GO:0052031">
    <property type="term" value="P:symbiont-mediated perturbation of host defense response"/>
    <property type="evidence" value="ECO:0007669"/>
    <property type="project" value="UniProtKB-UniRule"/>
</dbReference>
<dbReference type="GO" id="GO:1903908">
    <property type="term" value="P:positive regulation of plasma membrane raft polarization"/>
    <property type="evidence" value="ECO:0007669"/>
    <property type="project" value="UniProtKB-UniRule"/>
</dbReference>
<comment type="subcellular location">
    <subcellularLocation>
        <location evidence="3">Host cell membrane</location>
        <topology evidence="3">Peripheral membrane protein</topology>
    </subcellularLocation>
    <subcellularLocation>
        <location evidence="1">Host cell membrane</location>
        <topology evidence="1">Single-pass type I membrane protein</topology>
    </subcellularLocation>
    <subcellularLocation>
        <location evidence="2">Host endosome membrane</location>
        <topology evidence="2">Peripheral membrane protein</topology>
    </subcellularLocation>
    <subcellularLocation>
        <location evidence="5">Host endosome membrane</location>
        <topology evidence="5">Single-pass type I membrane protein</topology>
    </subcellularLocation>
    <subcellularLocation>
        <location evidence="6">Virion membrane</location>
        <topology evidence="6">Peripheral membrane protein</topology>
    </subcellularLocation>
    <subcellularLocation>
        <location evidence="4">Virion membrane</location>
        <topology evidence="4">Single-pass type I membrane protein</topology>
    </subcellularLocation>
</comment>
<evidence type="ECO:0000259" key="36">
    <source>
        <dbReference type="Pfam" id="PF00517"/>
    </source>
</evidence>
<evidence type="ECO:0000256" key="2">
    <source>
        <dbReference type="ARBA" id="ARBA00004433"/>
    </source>
</evidence>
<dbReference type="GO" id="GO:0055036">
    <property type="term" value="C:virion membrane"/>
    <property type="evidence" value="ECO:0007669"/>
    <property type="project" value="UniProtKB-SubCell"/>
</dbReference>
<keyword evidence="8 32" id="KW-1170">Fusion of virus membrane with host endosomal membrane</keyword>
<comment type="subcellular location">
    <molecule>Surface protein gp120</molecule>
    <subcellularLocation>
        <location evidence="32">Virion membrane</location>
        <topology evidence="32">Peripheral membrane protein</topology>
    </subcellularLocation>
    <subcellularLocation>
        <location evidence="32">Host cell membrane</location>
        <topology evidence="32">Peripheral membrane protein</topology>
    </subcellularLocation>
    <subcellularLocation>
        <location evidence="32">Host endosome membrane</location>
        <topology evidence="32">Single-pass type I membrane protein</topology>
    </subcellularLocation>
    <text evidence="32">The surface protein is not anchored to the viral envelope, but associates with the extravirion surface through its binding to TM. It is probably concentrated at the site of budding and incorporated into the virions possibly by contacts between the cytoplasmic tail of Env and the N-terminus of Gag.</text>
</comment>
<feature type="domain" description="Human immunodeficiency virus 1 envelope glycoprotein Gp120" evidence="35">
    <location>
        <begin position="147"/>
        <end position="503"/>
    </location>
</feature>
<evidence type="ECO:0000256" key="26">
    <source>
        <dbReference type="ARBA" id="ARBA00023139"/>
    </source>
</evidence>
<evidence type="ECO:0000256" key="21">
    <source>
        <dbReference type="ARBA" id="ARBA00022890"/>
    </source>
</evidence>
<comment type="domain">
    <text evidence="32">Some of the most genetically diverse regions of the viral genome are present in Env. They are called variable regions 1 through 5 (V1 through V5). Coreceptor usage of gp120 is determined mainly by the primary structure of the third variable region (V3) in the outer domain of gp120. The sequence of V3 determines which coreceptor, CCR5 and/or CXCR4 (corresponding to R5/macrophage, X4/T cell and R5X4/T cell and macrophage tropism), is used to trigger the fusion potential of the Env complex, and hence which cells the virus can infect. Binding to CCR5 involves a region adjacent in addition to V3.</text>
</comment>
<protein>
    <recommendedName>
        <fullName evidence="32">Envelope glycoprotein gp160</fullName>
    </recommendedName>
    <alternativeName>
        <fullName evidence="32">Env polyprotein</fullName>
    </alternativeName>
    <component>
        <recommendedName>
            <fullName evidence="32">Surface protein gp120</fullName>
            <shortName evidence="32">SU</shortName>
        </recommendedName>
        <alternativeName>
            <fullName evidence="32">Glycoprotein 120</fullName>
            <shortName evidence="32">gp120</shortName>
        </alternativeName>
    </component>
    <component>
        <recommendedName>
            <fullName evidence="32">Transmembrane protein gp41</fullName>
            <shortName evidence="32">TM</shortName>
        </recommendedName>
        <alternativeName>
            <fullName evidence="32">Glycoprotein 41</fullName>
            <shortName evidence="32">gp41</shortName>
        </alternativeName>
    </component>
</protein>
<dbReference type="GO" id="GO:0044175">
    <property type="term" value="C:host cell endosome membrane"/>
    <property type="evidence" value="ECO:0007669"/>
    <property type="project" value="UniProtKB-SubCell"/>
</dbReference>
<keyword evidence="7 32" id="KW-1168">Fusion of virus membrane with host membrane</keyword>
<dbReference type="CDD" id="cd09909">
    <property type="entry name" value="HIV-1-like_HR1-HR2"/>
    <property type="match status" value="1"/>
</dbReference>
<evidence type="ECO:0000256" key="13">
    <source>
        <dbReference type="ARBA" id="ARBA00022685"/>
    </source>
</evidence>
<dbReference type="InterPro" id="IPR036377">
    <property type="entry name" value="Gp120_core_sf"/>
</dbReference>
<evidence type="ECO:0000256" key="14">
    <source>
        <dbReference type="ARBA" id="ARBA00022692"/>
    </source>
</evidence>
<sequence>MRVKETRRNWQHLWKWGTMLLGMLMICSAAANLWVTVYYGVPVWKEATTTLFCASDAKAYDTEVHNVWATHACVPTDPSPQEVLLENVTENFNMWKNNMVEQMHEDIISLWDQSLKPCVKLTPLCVTLNCTDVSSNSTSVNITSEKGEIKNCSFNITTVVRDKVQKTYALFYRLDVVPIDDNHNNSSSKYRLINCNTSVITQACPKVSFEPIPIHYCAPAGFALLKCNDKKFNGTGPCTNVSTVQCTHGIRPVVSTQLLLNGSLAEEEVVIRSENFTNNAKTIIVQLNDSIVINCTRPNNNTRKGIHIGPGKVFYTGEIVGDIRQAHCNLSSTRWNNTLKQIVMKLREQFGNKTIVFNQSSGGDPEIVLRSFNCGGEFFYCNTTILFNSTWNSNDTWNNTTESNDTITLPCRIKQIINMWQEVGKAMYAPPIRGQIRCSSNITGLLLTRDGGNNSSTEIFRPGGGDMRDNWRSELYKYKVVQIEPLGIAPTKAKRRVVQREKRAVTIGAMFLGFLGAAGSTMGAASITLTVQARLLLSGIVQQQNNLLRAIEAQQHMLQLTVWGIKQLQARVLAVERYLRDQQLLGIWGCSGKLICTTNVPWNTSWSNKSFNDIWNNMTWMQWDREINNYTNYIYTLLEDAQNQQEKNEQELLELDKWASLRTWVDITHWLWYIKIFIMIVGGLIGLRIVFAVLSRVNRVRQGYSPLSFQTHLPARREPDRPEGTEGEGGEKDNDRSVRLVHGFLALIWDDLRSLCLFSYHRLRDLLLIVTRIVELLGRRGWEVLKYWGNLLQYWSQELKNSAVSLLDAIAIAVAEGTDRVIEVVQRVFRAFLHIPRRIRQGLERALL</sequence>
<dbReference type="GO" id="GO:0019082">
    <property type="term" value="P:viral protein processing"/>
    <property type="evidence" value="ECO:0007669"/>
    <property type="project" value="UniProtKB-UniRule"/>
</dbReference>
<evidence type="ECO:0000256" key="29">
    <source>
        <dbReference type="ARBA" id="ARBA00023280"/>
    </source>
</evidence>
<keyword evidence="31 32" id="KW-1160">Virus entry into host cell</keyword>
<evidence type="ECO:0000256" key="20">
    <source>
        <dbReference type="ARBA" id="ARBA00022879"/>
    </source>
</evidence>
<comment type="subcellular location">
    <molecule>Transmembrane protein gp41</molecule>
    <subcellularLocation>
        <location evidence="32">Virion membrane</location>
        <topology evidence="32">Single-pass type I membrane protein</topology>
    </subcellularLocation>
    <subcellularLocation>
        <location evidence="32">Host cell membrane</location>
        <topology evidence="32">Single-pass type I membrane protein</topology>
    </subcellularLocation>
    <subcellularLocation>
        <location evidence="32">Host endosome membrane</location>
        <topology evidence="32">Single-pass type I membrane protein</topology>
    </subcellularLocation>
    <text evidence="32">It is probably concentrated at the site of budding and incorporated into the virions possibly by contacts between the cytoplasmic tail of Env and the N-terminus of Gag.</text>
</comment>
<organismHost>
    <name type="scientific">Homo sapiens</name>
    <name type="common">Human</name>
    <dbReference type="NCBI Taxonomy" id="9606"/>
</organismHost>
<evidence type="ECO:0000256" key="7">
    <source>
        <dbReference type="ARBA" id="ARBA00022506"/>
    </source>
</evidence>
<evidence type="ECO:0000256" key="31">
    <source>
        <dbReference type="ARBA" id="ARBA00023296"/>
    </source>
</evidence>
<feature type="disulfide bond" evidence="32">
    <location>
        <begin position="217"/>
        <end position="246"/>
    </location>
</feature>
<dbReference type="Gene3D" id="1.20.5.490">
    <property type="entry name" value="Single helix bin"/>
    <property type="match status" value="1"/>
</dbReference>
<evidence type="ECO:0000256" key="19">
    <source>
        <dbReference type="ARBA" id="ARBA00022870"/>
    </source>
</evidence>
<dbReference type="GO" id="GO:0019031">
    <property type="term" value="C:viral envelope"/>
    <property type="evidence" value="ECO:0007669"/>
    <property type="project" value="UniProtKB-KW"/>
</dbReference>
<comment type="domain">
    <text evidence="32">The membrane proximal external region (MPER) present in gp41 is a tryptophan-rich region recognized by the antibodies 2F5, Z13, and 4E10. MPER seems to play a role in fusion.</text>
</comment>
<dbReference type="Pfam" id="PF00516">
    <property type="entry name" value="GP120"/>
    <property type="match status" value="2"/>
</dbReference>
<comment type="caution">
    <text evidence="32 33">Lacks conserved residue(s) required for the propagation of feature annotation.</text>
</comment>
<dbReference type="FunFam" id="2.170.40.20:FF:000003">
    <property type="entry name" value="Envelope glycoprotein gp160"/>
    <property type="match status" value="1"/>
</dbReference>
<dbReference type="InterPro" id="IPR000777">
    <property type="entry name" value="HIV1_Gp120"/>
</dbReference>
<dbReference type="SUPFAM" id="SSF56502">
    <property type="entry name" value="gp120 core"/>
    <property type="match status" value="2"/>
</dbReference>
<evidence type="ECO:0000256" key="4">
    <source>
        <dbReference type="ARBA" id="ARBA00004563"/>
    </source>
</evidence>
<dbReference type="InterPro" id="IPR000328">
    <property type="entry name" value="GP41-like"/>
</dbReference>
<comment type="function">
    <text evidence="32">Surface protein gp120: Attaches the virus to the host lymphoid cell by binding to the primary receptor CD4. This interaction induces a structural rearrangement creating a high affinity binding site for a chemokine coreceptor like CXCR4 and/or CCR5. Acts as a ligand for CD209/DC-SIGN and CLEC4M/DC-SIGNR, which are respectively found on dendritic cells (DCs), and on endothelial cells of liver sinusoids and lymph node sinuses. These interactions allow capture of viral particles at mucosal surfaces by these cells and subsequent transmission to permissive cells. HIV subverts the migration properties of dendritic cells to gain access to CD4+ T-cells in lymph nodes. Virus transmission to permissive T-cells occurs either in trans (without DCs infection, through viral capture and transmission), or in cis (following DCs productive infection, through the usual CD4-gp120 interaction), thereby inducing a robust infection. In trans infection, bound virions remain infectious over days and it is proposed that they are not degraded, but protected in non-lysosomal acidic organelles within the DCs close to the cell membrane thus contributing to the viral infectious potential during DCs' migration from the periphery to the lymphoid tissues. On arrival at lymphoid tissues, intact virions recycle back to DCs' cell surface allowing virus transmission to CD4+ T-cells.</text>
</comment>
<dbReference type="GO" id="GO:0039654">
    <property type="term" value="P:fusion of virus membrane with host endosome membrane"/>
    <property type="evidence" value="ECO:0007669"/>
    <property type="project" value="UniProtKB-UniRule"/>
</dbReference>
<keyword evidence="10 32" id="KW-1165">Clathrin-mediated endocytosis of virus by host</keyword>
<feature type="chain" id="PRO_5023340611" description="Transmembrane protein gp41" evidence="32">
    <location>
        <begin position="504"/>
        <end position="848"/>
    </location>
</feature>
<dbReference type="Gene3D" id="2.170.40.20">
    <property type="entry name" value="Human immunodeficiency virus 1, Gp160, envelope glycoprotein"/>
    <property type="match status" value="2"/>
</dbReference>
<evidence type="ECO:0000256" key="27">
    <source>
        <dbReference type="ARBA" id="ARBA00023157"/>
    </source>
</evidence>
<accession>B3UML0</accession>
<evidence type="ECO:0000256" key="9">
    <source>
        <dbReference type="ARBA" id="ARBA00022511"/>
    </source>
</evidence>
<dbReference type="GO" id="GO:0016020">
    <property type="term" value="C:membrane"/>
    <property type="evidence" value="ECO:0007669"/>
    <property type="project" value="UniProtKB-UniRule"/>
</dbReference>
<feature type="short sequence motif" description="YXXL motif; contains endocytosis signal" evidence="32">
    <location>
        <begin position="704"/>
        <end position="707"/>
    </location>
</feature>
<feature type="disulfide bond" evidence="32">
    <location>
        <begin position="118"/>
        <end position="204"/>
    </location>
</feature>
<evidence type="ECO:0000256" key="5">
    <source>
        <dbReference type="ARBA" id="ARBA00004578"/>
    </source>
</evidence>
<keyword evidence="29 32" id="KW-0899">Viral immunoevasion</keyword>
<evidence type="ECO:0000259" key="35">
    <source>
        <dbReference type="Pfam" id="PF00516"/>
    </source>
</evidence>
<keyword evidence="23 32" id="KW-1039">Host endosome</keyword>
<dbReference type="InterPro" id="IPR037527">
    <property type="entry name" value="Gp160"/>
</dbReference>
<feature type="chain" id="PRO_5023340612" description="Envelope glycoprotein gp160" evidence="32">
    <location>
        <begin position="32"/>
        <end position="848"/>
    </location>
</feature>
<comment type="function">
    <text evidence="32">Envelope glycoprotein gp160: Oligomerizes in the host endoplasmic reticulum into predominantly trimers. In a second time, gp160 transits in the host Golgi, where glycosylation is completed. The precursor is then proteolytically cleaved in the trans-Golgi and thereby activated by cellular furin or furin-like proteases to produce gp120 and gp41.</text>
</comment>
<gene>
    <name evidence="32 37" type="primary">env</name>
</gene>
<evidence type="ECO:0000256" key="24">
    <source>
        <dbReference type="ARBA" id="ARBA00023054"/>
    </source>
</evidence>
<comment type="subunit">
    <text evidence="32">The mature envelope protein (Env) consists of a homotrimer of non-covalently associated gp120-gp41 heterodimers. The resulting complex protrudes from the virus surface as a spike. There seems to be as few as 10 spikes on the average virion. Surface protein gp120 interacts with host CD4, CCR5 and CXCR4. Gp120 also interacts with the C-type lectins CD209/DC-SIGN and CLEC4M/DC-SIGNR (collectively referred to as DC-SIGN(R)). Gp120 and gp41 interact with GalCer. Gp120 interacts with host ITGA4/ITGB7 complex; on CD4+ T-cells, this interaction results in rapid activation of integrin ITGAL/LFA-1, which facilitates efficient cell-to-cell spreading of HIV-1. Gp120 interacts with cell-associated heparan sulfate; this interaction increases virus infectivity on permissive cells and may be involved in infection of CD4- cells.</text>
</comment>
<evidence type="ECO:0000256" key="22">
    <source>
        <dbReference type="ARBA" id="ARBA00022989"/>
    </source>
</evidence>
<feature type="topological domain" description="Cytoplasmic" evidence="32">
    <location>
        <begin position="698"/>
        <end position="848"/>
    </location>
</feature>
<keyword evidence="30 32" id="KW-0449">Lipoprotein</keyword>
<dbReference type="HAMAP" id="MF_04083">
    <property type="entry name" value="HIV_ENV"/>
    <property type="match status" value="1"/>
</dbReference>
<keyword evidence="20 32" id="KW-0261">Viral envelope protein</keyword>
<evidence type="ECO:0000256" key="16">
    <source>
        <dbReference type="ARBA" id="ARBA00022729"/>
    </source>
</evidence>
<evidence type="ECO:0000256" key="23">
    <source>
        <dbReference type="ARBA" id="ARBA00023046"/>
    </source>
</evidence>
<feature type="lipid moiety-binding region" description="S-palmitoyl cysteine; by host" evidence="32">
    <location>
        <position position="756"/>
    </location>
</feature>
<evidence type="ECO:0000256" key="30">
    <source>
        <dbReference type="ARBA" id="ARBA00023288"/>
    </source>
</evidence>
<feature type="region of interest" description="MPER; binding to GalCer" evidence="32">
    <location>
        <begin position="654"/>
        <end position="675"/>
    </location>
</feature>
<evidence type="ECO:0000256" key="10">
    <source>
        <dbReference type="ARBA" id="ARBA00022570"/>
    </source>
</evidence>
<keyword evidence="28 32" id="KW-0325">Glycoprotein</keyword>
<dbReference type="FunFam" id="2.170.40.20:FF:000001">
    <property type="entry name" value="Envelope glycoprotein gp160"/>
    <property type="match status" value="1"/>
</dbReference>
<dbReference type="GO" id="GO:0005198">
    <property type="term" value="F:structural molecule activity"/>
    <property type="evidence" value="ECO:0007669"/>
    <property type="project" value="UniProtKB-UniRule"/>
</dbReference>
<keyword evidence="14 32" id="KW-0812">Transmembrane</keyword>
<feature type="region of interest" description="Disordered" evidence="34">
    <location>
        <begin position="714"/>
        <end position="734"/>
    </location>
</feature>
<keyword evidence="13 32" id="KW-0165">Cleavage on pair of basic residues</keyword>
<evidence type="ECO:0000256" key="12">
    <source>
        <dbReference type="ARBA" id="ARBA00022595"/>
    </source>
</evidence>
<comment type="domain">
    <text evidence="32">The CD4-binding region is targeted by the antibody b12.</text>
</comment>
<dbReference type="GO" id="GO:0020002">
    <property type="term" value="C:host cell plasma membrane"/>
    <property type="evidence" value="ECO:0007669"/>
    <property type="project" value="UniProtKB-SubCell"/>
</dbReference>
<evidence type="ECO:0000256" key="28">
    <source>
        <dbReference type="ARBA" id="ARBA00023180"/>
    </source>
</evidence>
<keyword evidence="16 32" id="KW-0732">Signal</keyword>
<comment type="PTM">
    <text evidence="32">Specific enzymatic cleavages in vivo yield mature proteins. Envelope glycoproteins are synthesized as a inactive precursor that is heavily N-glycosylated and processed likely by host cell furin in the Golgi to yield the mature SU and TM proteins. The cleavage site between SU and TM requires the minimal sequence [KR]-X-[KR]-R. About 2 of the 9 disulfide bonds of gp41 are reduced by P4HB/PDI, following binding to CD4 receptor.</text>
</comment>
<evidence type="ECO:0000256" key="25">
    <source>
        <dbReference type="ARBA" id="ARBA00023136"/>
    </source>
</evidence>
<comment type="miscellaneous">
    <text evidence="32">Inhibitors targeting HIV-1 viral envelope proteins are used as antiretroviral drugs. Attachment of virions to the cell surface via non-specific interactions and CD4 binding can be blocked by inhibitors that include cyanovirin-N, cyclotriazadisulfonamide analogs, PRO 2000, TNX 355 and PRO 542. In addition, BMS 806 can block CD4-induced conformational changes. Env interactions with the coreceptor molecules can be targeted by CCR5 antagonists including SCH-D, maraviroc (UK 427857) and aplaviroc (GW 873140), and the CXCR4 antagonist AMD 070. Fusion of viral and cellular membranes can be inhibited by peptides such as enfuvirtide and tifuvirtide (T 1249). Resistance to inhibitors associated with mutations in Env are observed. Most of the time, single mutations confer only a modest reduction in drug susceptibility. Combination of several mutations is usually required to develop a high-level drug resistance.</text>
</comment>
<dbReference type="EMBL" id="EU576894">
    <property type="protein sequence ID" value="ACE69869.1"/>
    <property type="molecule type" value="Genomic_RNA"/>
</dbReference>
<evidence type="ECO:0000256" key="3">
    <source>
        <dbReference type="ARBA" id="ARBA00004505"/>
    </source>
</evidence>
<comment type="function">
    <text evidence="32">Transmembrane protein gp41: Acts as a class I viral fusion protein. Under the current model, the protein has at least 3 conformational states: pre-fusion native state, pre-hairpin intermediate state, and post-fusion hairpin state. During fusion of viral and target intracellular membranes, the coiled coil regions (heptad repeats) assume a trimer-of-hairpins structure, positioning the fusion peptide in close proximity to the C-terminal region of the ectodomain. The formation of this structure appears to drive apposition and subsequent fusion of viral and target cell membranes. Complete fusion occurs in host cell endosomes and is dynamin-dependent, however some lipid transfer might occur at the plasma membrane. The virus undergoes clathrin-dependent internalization long before endosomal fusion, thus minimizing the surface exposure of conserved viral epitopes during fusion and reducing the efficacy of inhibitors targeting these epitopes. Membranes fusion leads to delivery of the nucleocapsid into the cytoplasm.</text>
</comment>
<evidence type="ECO:0000256" key="18">
    <source>
        <dbReference type="ARBA" id="ARBA00022844"/>
    </source>
</evidence>
<dbReference type="Gene3D" id="1.10.287.210">
    <property type="match status" value="1"/>
</dbReference>
<keyword evidence="21 32" id="KW-1164">Virus endocytosis by host</keyword>
<keyword evidence="17 32" id="KW-1161">Viral attachment to host cell</keyword>
<feature type="disulfide bond" evidence="32">
    <location>
        <begin position="590"/>
        <end position="596"/>
    </location>
</feature>
<feature type="coiled-coil region" evidence="32">
    <location>
        <begin position="625"/>
        <end position="659"/>
    </location>
</feature>
<keyword evidence="11 32" id="KW-0945">Host-virus interaction</keyword>
<keyword evidence="27 32" id="KW-1015">Disulfide bond</keyword>
<evidence type="ECO:0000256" key="6">
    <source>
        <dbReference type="ARBA" id="ARBA00004650"/>
    </source>
</evidence>
<evidence type="ECO:0000256" key="34">
    <source>
        <dbReference type="SAM" id="MobiDB-lite"/>
    </source>
</evidence>
<feature type="short sequence motif" description="Di-leucine internalization motif" evidence="32">
    <location>
        <begin position="847"/>
        <end position="848"/>
    </location>
</feature>
<feature type="disulfide bond" evidence="32">
    <location>
        <begin position="227"/>
        <end position="238"/>
    </location>
</feature>
<evidence type="ECO:0000256" key="32">
    <source>
        <dbReference type="HAMAP-Rule" id="MF_04083"/>
    </source>
</evidence>
<feature type="disulfide bond" evidence="32">
    <location>
        <begin position="53"/>
        <end position="73"/>
    </location>
</feature>
<comment type="similarity">
    <text evidence="32">Belongs to the HIV-1 env protein family.</text>
</comment>
<dbReference type="FunFam" id="1.10.287.210:FF:000001">
    <property type="entry name" value="Envelope glycoprotein gp160"/>
    <property type="match status" value="1"/>
</dbReference>
<feature type="domain" description="Human immunodeficiency virus 1 envelope glycoprotein Gp120" evidence="35">
    <location>
        <begin position="33"/>
        <end position="141"/>
    </location>
</feature>
<feature type="transmembrane region" description="Helical" evidence="33">
    <location>
        <begin position="20"/>
        <end position="41"/>
    </location>
</feature>
<keyword evidence="24 32" id="KW-0175">Coiled coil</keyword>
<feature type="domain" description="Retroviral envelope protein GP41-like" evidence="36">
    <location>
        <begin position="522"/>
        <end position="711"/>
    </location>
</feature>
<keyword evidence="25 32" id="KW-0472">Membrane</keyword>
<dbReference type="GO" id="GO:0075512">
    <property type="term" value="P:clathrin-dependent endocytosis of virus by host cell"/>
    <property type="evidence" value="ECO:0007669"/>
    <property type="project" value="UniProtKB-UniRule"/>
</dbReference>
<organism evidence="37">
    <name type="scientific">Human immunodeficiency virus type 1</name>
    <name type="common">HIV-1</name>
    <dbReference type="NCBI Taxonomy" id="11676"/>
    <lineage>
        <taxon>Viruses</taxon>
        <taxon>Riboviria</taxon>
        <taxon>Pararnavirae</taxon>
        <taxon>Artverviricota</taxon>
        <taxon>Revtraviricetes</taxon>
        <taxon>Ortervirales</taxon>
        <taxon>Retroviridae</taxon>
        <taxon>Orthoretrovirinae</taxon>
        <taxon>Lentivirus</taxon>
        <taxon>Lentivirus humimdef1</taxon>
    </lineage>
</organism>
<evidence type="ECO:0000256" key="33">
    <source>
        <dbReference type="RuleBase" id="RU363095"/>
    </source>
</evidence>
<evidence type="ECO:0000313" key="37">
    <source>
        <dbReference type="EMBL" id="ACE69869.1"/>
    </source>
</evidence>
<feature type="transmembrane region" description="Helical" evidence="33">
    <location>
        <begin position="670"/>
        <end position="694"/>
    </location>
</feature>
<feature type="site" description="Cleavage; by host furin" evidence="32">
    <location>
        <begin position="503"/>
        <end position="504"/>
    </location>
</feature>
<dbReference type="GO" id="GO:0019064">
    <property type="term" value="P:fusion of virus membrane with host plasma membrane"/>
    <property type="evidence" value="ECO:0007669"/>
    <property type="project" value="UniProtKB-UniRule"/>
</dbReference>
<comment type="PTM">
    <text evidence="32">Highly glycosylated by host. The high number of glycan on the protein is reffered to as 'glycan shield' because it contributes to hide protein sequence from adaptive immune system.</text>
</comment>
<keyword evidence="19 32" id="KW-1043">Host membrane</keyword>
<feature type="region of interest" description="Fusion peptide" evidence="32">
    <location>
        <begin position="504"/>
        <end position="524"/>
    </location>
</feature>
<feature type="disulfide bond" evidence="32">
    <location>
        <begin position="125"/>
        <end position="195"/>
    </location>
</feature>
<dbReference type="Pfam" id="PF00517">
    <property type="entry name" value="GP41"/>
    <property type="match status" value="1"/>
</dbReference>
<keyword evidence="18 32" id="KW-0946">Virion</keyword>
<dbReference type="SUPFAM" id="SSF58069">
    <property type="entry name" value="Virus ectodomain"/>
    <property type="match status" value="1"/>
</dbReference>
<evidence type="ECO:0000256" key="8">
    <source>
        <dbReference type="ARBA" id="ARBA00022510"/>
    </source>
</evidence>
<keyword evidence="22 32" id="KW-1133">Transmembrane helix</keyword>
<keyword evidence="26 32" id="KW-0564">Palmitate</keyword>
<proteinExistence type="inferred from homology"/>
<dbReference type="GO" id="GO:0019062">
    <property type="term" value="P:virion attachment to host cell"/>
    <property type="evidence" value="ECO:0007669"/>
    <property type="project" value="UniProtKB-UniRule"/>
</dbReference>
<keyword evidence="12 32" id="KW-1162">Viral penetration into host cytoplasm</keyword>
<reference evidence="37" key="1">
    <citation type="journal article" date="2008" name="Proc. Natl. Acad. Sci. U.S.A.">
        <title>Identification and characterization of transmitted and early founder virus envelopes in primary HIV-1 infection.</title>
        <authorList>
            <person name="Keele B.F."/>
            <person name="Giorgi E.E."/>
            <person name="Salazar-Gonzalez J.F."/>
            <person name="Decker J.M."/>
            <person name="Pham K.T."/>
            <person name="Salazar M.G."/>
            <person name="Sun C."/>
            <person name="Grayson T."/>
            <person name="Wang S."/>
            <person name="Li H."/>
            <person name="Wei X."/>
            <person name="Jiang C."/>
            <person name="Kirchherr J.L."/>
            <person name="Gao F."/>
            <person name="Anderson J.A."/>
            <person name="Ping L.H."/>
            <person name="Swanstrom R."/>
            <person name="Tomaras G.D."/>
            <person name="Blattner W.A."/>
            <person name="Goepfert P.A."/>
            <person name="Kilby J.M."/>
            <person name="Saag M.S."/>
            <person name="Delwart E.L."/>
            <person name="Busch M.P."/>
            <person name="Cohen M.S."/>
            <person name="Montefiori D.C."/>
            <person name="Haynes B.F."/>
            <person name="Gaschen B."/>
            <person name="Athreya G.S."/>
            <person name="Lee H.Y."/>
            <person name="Wood N."/>
            <person name="Seoighe C."/>
            <person name="Perelson A.S."/>
            <person name="Bhattacharya T."/>
            <person name="Korber B.T."/>
            <person name="Hahn B.H."/>
            <person name="Shaw G.M."/>
        </authorList>
    </citation>
    <scope>NUCLEOTIDE SEQUENCE</scope>
    <source>
        <strain evidence="37">SC31_1G9</strain>
    </source>
</reference>
<keyword evidence="15 32" id="KW-0053">Apoptosis</keyword>
<evidence type="ECO:0000256" key="11">
    <source>
        <dbReference type="ARBA" id="ARBA00022581"/>
    </source>
</evidence>
<evidence type="ECO:0000256" key="1">
    <source>
        <dbReference type="ARBA" id="ARBA00004402"/>
    </source>
</evidence>
<comment type="domain">
    <text evidence="32 33">The 17 amino acids long immunosuppressive region is present in many retroviral envelope proteins. Synthetic peptides derived from this relatively conserved sequence inhibit immune function in vitro and in vivo.</text>
</comment>
<evidence type="ECO:0000256" key="17">
    <source>
        <dbReference type="ARBA" id="ARBA00022804"/>
    </source>
</evidence>
<feature type="region of interest" description="Immunosuppression" evidence="32">
    <location>
        <begin position="566"/>
        <end position="584"/>
    </location>
</feature>
<comment type="domain">
    <text evidence="32">The YXXL motif is involved in determining the exact site of viral release at the surface of infected mononuclear cells and promotes endocytosis. YXXL and di-leucine endocytosis motifs interact directly or indirectly with the clathrin adapter complexes, opperate independently, and their activities are not additive.</text>
</comment>
<comment type="miscellaneous">
    <text evidence="32">HIV-1 lineages are divided in three main groups, M (for Major), O (for Outlier), and N (for New, or Non-M, Non-O). The vast majority of strains found worldwide belong to the group M. Group O seems to be endemic to and largely confined to Cameroon and neighboring countries in West Central Africa, where these viruses represent a small minority of HIV-1 strains. The group N is represented by a limited number of isolates from Cameroonian persons. The group M is further subdivided in 9 clades or subtypes (A to D, F to H, J and K).</text>
</comment>
<evidence type="ECO:0000256" key="15">
    <source>
        <dbReference type="ARBA" id="ARBA00022703"/>
    </source>
</evidence>
<feature type="region of interest" description="CD4-binding loop" evidence="32">
    <location>
        <begin position="360"/>
        <end position="370"/>
    </location>
</feature>